<gene>
    <name evidence="1" type="ORF">BKP37_08465</name>
</gene>
<organism evidence="1 2">
    <name type="scientific">Anaerobacillus alkalilacustris</name>
    <dbReference type="NCBI Taxonomy" id="393763"/>
    <lineage>
        <taxon>Bacteria</taxon>
        <taxon>Bacillati</taxon>
        <taxon>Bacillota</taxon>
        <taxon>Bacilli</taxon>
        <taxon>Bacillales</taxon>
        <taxon>Bacillaceae</taxon>
        <taxon>Anaerobacillus</taxon>
    </lineage>
</organism>
<keyword evidence="2" id="KW-1185">Reference proteome</keyword>
<proteinExistence type="predicted"/>
<dbReference type="OrthoDB" id="2935631at2"/>
<evidence type="ECO:0000313" key="2">
    <source>
        <dbReference type="Proteomes" id="UP000179524"/>
    </source>
</evidence>
<dbReference type="RefSeq" id="WP_071309172.1">
    <property type="nucleotide sequence ID" value="NZ_MLQR01000020.1"/>
</dbReference>
<name>A0A1S2LPG4_9BACI</name>
<reference evidence="1 2" key="1">
    <citation type="submission" date="2016-10" db="EMBL/GenBank/DDBJ databases">
        <title>Draft genome sequences of four alkaliphilic bacteria belonging to the Anaerobacillus genus.</title>
        <authorList>
            <person name="Bassil N.M."/>
            <person name="Lloyd J.R."/>
        </authorList>
    </citation>
    <scope>NUCLEOTIDE SEQUENCE [LARGE SCALE GENOMIC DNA]</scope>
    <source>
        <strain evidence="1 2">DSM 18345</strain>
    </source>
</reference>
<sequence>MEKALDRIKMQLAQMDKENKWAEVDRDEVIDLLIFEEIKAASYQYAYEKVGKMVEFLIKEGEALK</sequence>
<dbReference type="EMBL" id="MLQR01000020">
    <property type="protein sequence ID" value="OIJ14371.1"/>
    <property type="molecule type" value="Genomic_DNA"/>
</dbReference>
<evidence type="ECO:0000313" key="1">
    <source>
        <dbReference type="EMBL" id="OIJ14371.1"/>
    </source>
</evidence>
<protein>
    <submittedName>
        <fullName evidence="1">Uncharacterized protein</fullName>
    </submittedName>
</protein>
<accession>A0A1S2LPG4</accession>
<comment type="caution">
    <text evidence="1">The sequence shown here is derived from an EMBL/GenBank/DDBJ whole genome shotgun (WGS) entry which is preliminary data.</text>
</comment>
<dbReference type="Proteomes" id="UP000179524">
    <property type="component" value="Unassembled WGS sequence"/>
</dbReference>
<dbReference type="AlphaFoldDB" id="A0A1S2LPG4"/>